<feature type="region of interest" description="Disordered" evidence="1">
    <location>
        <begin position="87"/>
        <end position="110"/>
    </location>
</feature>
<keyword evidence="3" id="KW-1185">Reference proteome</keyword>
<sequence length="110" mass="12386">MIDPLSALKSLNRPTLLVTAARLAQAGYRRETELPRLLNTPNAPGRNQCILKLMELESELNRQRRAKDPAYGPARHVKVLSALMHEAQHPRAPKRRQLKASATSDFLRAI</sequence>
<evidence type="ECO:0000313" key="2">
    <source>
        <dbReference type="EMBL" id="MEV8466695.1"/>
    </source>
</evidence>
<name>A0ABV3L6I5_9RHOB</name>
<evidence type="ECO:0000313" key="3">
    <source>
        <dbReference type="Proteomes" id="UP001553161"/>
    </source>
</evidence>
<dbReference type="EMBL" id="JBFBVU010000007">
    <property type="protein sequence ID" value="MEV8466695.1"/>
    <property type="molecule type" value="Genomic_DNA"/>
</dbReference>
<dbReference type="Pfam" id="PF20083">
    <property type="entry name" value="DUF6477"/>
    <property type="match status" value="1"/>
</dbReference>
<gene>
    <name evidence="2" type="ORF">AB0T83_07890</name>
</gene>
<comment type="caution">
    <text evidence="2">The sequence shown here is derived from an EMBL/GenBank/DDBJ whole genome shotgun (WGS) entry which is preliminary data.</text>
</comment>
<dbReference type="InterPro" id="IPR045516">
    <property type="entry name" value="DUF6477"/>
</dbReference>
<proteinExistence type="predicted"/>
<protein>
    <submittedName>
        <fullName evidence="2">DUF6477 family protein</fullName>
    </submittedName>
</protein>
<reference evidence="2 3" key="1">
    <citation type="submission" date="2024-07" db="EMBL/GenBank/DDBJ databases">
        <authorList>
            <person name="Kang M."/>
        </authorList>
    </citation>
    <scope>NUCLEOTIDE SEQUENCE [LARGE SCALE GENOMIC DNA]</scope>
    <source>
        <strain evidence="2 3">DFM31</strain>
    </source>
</reference>
<organism evidence="2 3">
    <name type="scientific">Meridianimarinicoccus marinus</name>
    <dbReference type="NCBI Taxonomy" id="3231483"/>
    <lineage>
        <taxon>Bacteria</taxon>
        <taxon>Pseudomonadati</taxon>
        <taxon>Pseudomonadota</taxon>
        <taxon>Alphaproteobacteria</taxon>
        <taxon>Rhodobacterales</taxon>
        <taxon>Paracoccaceae</taxon>
        <taxon>Meridianimarinicoccus</taxon>
    </lineage>
</organism>
<accession>A0ABV3L6I5</accession>
<dbReference type="RefSeq" id="WP_366192487.1">
    <property type="nucleotide sequence ID" value="NZ_JBFBVU010000007.1"/>
</dbReference>
<dbReference type="Proteomes" id="UP001553161">
    <property type="component" value="Unassembled WGS sequence"/>
</dbReference>
<evidence type="ECO:0000256" key="1">
    <source>
        <dbReference type="SAM" id="MobiDB-lite"/>
    </source>
</evidence>